<dbReference type="GO" id="GO:0000184">
    <property type="term" value="P:nuclear-transcribed mRNA catabolic process, nonsense-mediated decay"/>
    <property type="evidence" value="ECO:0007669"/>
    <property type="project" value="TreeGrafter"/>
</dbReference>
<keyword evidence="2" id="KW-0472">Membrane</keyword>
<evidence type="ECO:0000256" key="2">
    <source>
        <dbReference type="SAM" id="Phobius"/>
    </source>
</evidence>
<keyword evidence="2" id="KW-0812">Transmembrane</keyword>
<keyword evidence="2" id="KW-1133">Transmembrane helix</keyword>
<proteinExistence type="predicted"/>
<dbReference type="EMBL" id="ASPP01021262">
    <property type="protein sequence ID" value="ETO12595.1"/>
    <property type="molecule type" value="Genomic_DNA"/>
</dbReference>
<feature type="domain" description="MIF4G-like type 2" evidence="3">
    <location>
        <begin position="78"/>
        <end position="182"/>
    </location>
</feature>
<comment type="caution">
    <text evidence="4">The sequence shown here is derived from an EMBL/GenBank/DDBJ whole genome shotgun (WGS) entry which is preliminary data.</text>
</comment>
<dbReference type="PANTHER" id="PTHR12412">
    <property type="entry name" value="CAP BINDING PROTEIN"/>
    <property type="match status" value="1"/>
</dbReference>
<feature type="compositionally biased region" description="Low complexity" evidence="1">
    <location>
        <begin position="312"/>
        <end position="322"/>
    </location>
</feature>
<feature type="compositionally biased region" description="Low complexity" evidence="1">
    <location>
        <begin position="356"/>
        <end position="373"/>
    </location>
</feature>
<protein>
    <recommendedName>
        <fullName evidence="3">MIF4G-like type 2 domain-containing protein</fullName>
    </recommendedName>
</protein>
<feature type="transmembrane region" description="Helical" evidence="2">
    <location>
        <begin position="188"/>
        <end position="208"/>
    </location>
</feature>
<evidence type="ECO:0000259" key="3">
    <source>
        <dbReference type="Pfam" id="PF09090"/>
    </source>
</evidence>
<dbReference type="Proteomes" id="UP000023152">
    <property type="component" value="Unassembled WGS sequence"/>
</dbReference>
<dbReference type="Pfam" id="PF09090">
    <property type="entry name" value="MIF4G_like_2"/>
    <property type="match status" value="1"/>
</dbReference>
<sequence length="389" mass="44092">TTTISANSSGDKSVTEEDSSNGGQAVTSATATSSTADVTKTKDRKLLLHEVISMKQVDQMLNSEIQGGNDSSSSNSTNQLFQVSTTERIKIRQMQLLFACLLHVGKSSCSHVVTFLKMYGSGLLKSYMVCFELSQMKLMSILLEYWYKSCFRCEILCDKLHAQNYISTQAIIKFIFLEENSCQITSVIYIYIYISTYTYIYMYMPVYWKILLNSIDRTVKTAVGMLRTVSRYQKDLKDLEKEMTADFADADAIAAQQSMKQQQLEGLIRRHNQTLASIREIFFLLFSEFKRVLTVLHQKIQSSSDAVDSNDKSSNSRSNKNSTQDANISKLDVHEIEDDAFIGETLFHQGGEGDTNEPINNVDNNADNNTALNEQRKKKNIYLMLFQED</sequence>
<evidence type="ECO:0000313" key="5">
    <source>
        <dbReference type="Proteomes" id="UP000023152"/>
    </source>
</evidence>
<dbReference type="PANTHER" id="PTHR12412:SF2">
    <property type="entry name" value="NUCLEAR CAP-BINDING PROTEIN SUBUNIT 1"/>
    <property type="match status" value="1"/>
</dbReference>
<feature type="compositionally biased region" description="Low complexity" evidence="1">
    <location>
        <begin position="25"/>
        <end position="36"/>
    </location>
</feature>
<dbReference type="SUPFAM" id="SSF48371">
    <property type="entry name" value="ARM repeat"/>
    <property type="match status" value="1"/>
</dbReference>
<dbReference type="InterPro" id="IPR016024">
    <property type="entry name" value="ARM-type_fold"/>
</dbReference>
<dbReference type="GO" id="GO:0005634">
    <property type="term" value="C:nucleus"/>
    <property type="evidence" value="ECO:0007669"/>
    <property type="project" value="TreeGrafter"/>
</dbReference>
<dbReference type="InterPro" id="IPR027159">
    <property type="entry name" value="CBP80"/>
</dbReference>
<gene>
    <name evidence="4" type="ORF">RFI_24783</name>
</gene>
<reference evidence="4 5" key="1">
    <citation type="journal article" date="2013" name="Curr. Biol.">
        <title>The Genome of the Foraminiferan Reticulomyxa filosa.</title>
        <authorList>
            <person name="Glockner G."/>
            <person name="Hulsmann N."/>
            <person name="Schleicher M."/>
            <person name="Noegel A.A."/>
            <person name="Eichinger L."/>
            <person name="Gallinger C."/>
            <person name="Pawlowski J."/>
            <person name="Sierra R."/>
            <person name="Euteneuer U."/>
            <person name="Pillet L."/>
            <person name="Moustafa A."/>
            <person name="Platzer M."/>
            <person name="Groth M."/>
            <person name="Szafranski K."/>
            <person name="Schliwa M."/>
        </authorList>
    </citation>
    <scope>NUCLEOTIDE SEQUENCE [LARGE SCALE GENOMIC DNA]</scope>
</reference>
<organism evidence="4 5">
    <name type="scientific">Reticulomyxa filosa</name>
    <dbReference type="NCBI Taxonomy" id="46433"/>
    <lineage>
        <taxon>Eukaryota</taxon>
        <taxon>Sar</taxon>
        <taxon>Rhizaria</taxon>
        <taxon>Retaria</taxon>
        <taxon>Foraminifera</taxon>
        <taxon>Monothalamids</taxon>
        <taxon>Reticulomyxidae</taxon>
        <taxon>Reticulomyxa</taxon>
    </lineage>
</organism>
<accession>X6MHP4</accession>
<dbReference type="InterPro" id="IPR015174">
    <property type="entry name" value="MIF4G-like_typ-2"/>
</dbReference>
<feature type="non-terminal residue" evidence="4">
    <location>
        <position position="1"/>
    </location>
</feature>
<dbReference type="GO" id="GO:0005846">
    <property type="term" value="C:nuclear cap binding complex"/>
    <property type="evidence" value="ECO:0007669"/>
    <property type="project" value="InterPro"/>
</dbReference>
<dbReference type="GO" id="GO:0006406">
    <property type="term" value="P:mRNA export from nucleus"/>
    <property type="evidence" value="ECO:0007669"/>
    <property type="project" value="InterPro"/>
</dbReference>
<keyword evidence="5" id="KW-1185">Reference proteome</keyword>
<feature type="region of interest" description="Disordered" evidence="1">
    <location>
        <begin position="1"/>
        <end position="36"/>
    </location>
</feature>
<dbReference type="GO" id="GO:0003729">
    <property type="term" value="F:mRNA binding"/>
    <property type="evidence" value="ECO:0007669"/>
    <property type="project" value="TreeGrafter"/>
</dbReference>
<evidence type="ECO:0000313" key="4">
    <source>
        <dbReference type="EMBL" id="ETO12595.1"/>
    </source>
</evidence>
<name>X6MHP4_RETFI</name>
<dbReference type="GO" id="GO:0000339">
    <property type="term" value="F:RNA cap binding"/>
    <property type="evidence" value="ECO:0007669"/>
    <property type="project" value="InterPro"/>
</dbReference>
<feature type="compositionally biased region" description="Polar residues" evidence="1">
    <location>
        <begin position="1"/>
        <end position="12"/>
    </location>
</feature>
<dbReference type="Gene3D" id="1.25.40.180">
    <property type="match status" value="1"/>
</dbReference>
<feature type="region of interest" description="Disordered" evidence="1">
    <location>
        <begin position="347"/>
        <end position="373"/>
    </location>
</feature>
<evidence type="ECO:0000256" key="1">
    <source>
        <dbReference type="SAM" id="MobiDB-lite"/>
    </source>
</evidence>
<dbReference type="AlphaFoldDB" id="X6MHP4"/>
<feature type="region of interest" description="Disordered" evidence="1">
    <location>
        <begin position="304"/>
        <end position="329"/>
    </location>
</feature>